<keyword evidence="1" id="KW-1133">Transmembrane helix</keyword>
<protein>
    <submittedName>
        <fullName evidence="2">Uncharacterized protein</fullName>
    </submittedName>
</protein>
<evidence type="ECO:0000313" key="3">
    <source>
        <dbReference type="Proteomes" id="UP000623250"/>
    </source>
</evidence>
<keyword evidence="1" id="KW-0812">Transmembrane</keyword>
<dbReference type="Proteomes" id="UP000623250">
    <property type="component" value="Unassembled WGS sequence"/>
</dbReference>
<keyword evidence="1" id="KW-0472">Membrane</keyword>
<evidence type="ECO:0000256" key="1">
    <source>
        <dbReference type="SAM" id="Phobius"/>
    </source>
</evidence>
<sequence>MTDQAIAEPAIAAPDNGFSSPERLGLHLLEIGRIQNNSGSLLQFVAILFAVCIYFFNALVYPASSHRALYATFLALDAALIVAACFFYLRCLTLSVGWSAISHPKTNYHLLSTLGENEMEETLRRVIRSFRRGTYCFAASFFTTLISLVLVALGYTNMLPS</sequence>
<dbReference type="RefSeq" id="WP_037236598.1">
    <property type="nucleotide sequence ID" value="NZ_JAEMUK010000078.1"/>
</dbReference>
<organism evidence="2 3">
    <name type="scientific">Rhodomicrobium udaipurense</name>
    <dbReference type="NCBI Taxonomy" id="1202716"/>
    <lineage>
        <taxon>Bacteria</taxon>
        <taxon>Pseudomonadati</taxon>
        <taxon>Pseudomonadota</taxon>
        <taxon>Alphaproteobacteria</taxon>
        <taxon>Hyphomicrobiales</taxon>
        <taxon>Hyphomicrobiaceae</taxon>
        <taxon>Rhodomicrobium</taxon>
    </lineage>
</organism>
<proteinExistence type="predicted"/>
<keyword evidence="3" id="KW-1185">Reference proteome</keyword>
<dbReference type="EMBL" id="JAEMUK010000078">
    <property type="protein sequence ID" value="MBJ7544307.1"/>
    <property type="molecule type" value="Genomic_DNA"/>
</dbReference>
<feature type="transmembrane region" description="Helical" evidence="1">
    <location>
        <begin position="41"/>
        <end position="62"/>
    </location>
</feature>
<feature type="transmembrane region" description="Helical" evidence="1">
    <location>
        <begin position="134"/>
        <end position="155"/>
    </location>
</feature>
<dbReference type="AlphaFoldDB" id="A0A8I1GC14"/>
<comment type="caution">
    <text evidence="2">The sequence shown here is derived from an EMBL/GenBank/DDBJ whole genome shotgun (WGS) entry which is preliminary data.</text>
</comment>
<reference evidence="2 3" key="1">
    <citation type="submission" date="2020-12" db="EMBL/GenBank/DDBJ databases">
        <title>Revised draft genomes of Rhodomicrobium vannielii ATCC 17100 and Rhodomicrobium udaipurense JA643.</title>
        <authorList>
            <person name="Conners E.M."/>
            <person name="Davenport E.J."/>
            <person name="Bose A."/>
        </authorList>
    </citation>
    <scope>NUCLEOTIDE SEQUENCE [LARGE SCALE GENOMIC DNA]</scope>
    <source>
        <strain evidence="2 3">JA643</strain>
    </source>
</reference>
<evidence type="ECO:0000313" key="2">
    <source>
        <dbReference type="EMBL" id="MBJ7544307.1"/>
    </source>
</evidence>
<feature type="transmembrane region" description="Helical" evidence="1">
    <location>
        <begin position="68"/>
        <end position="89"/>
    </location>
</feature>
<accession>A0A8I1GC14</accession>
<gene>
    <name evidence="2" type="ORF">JDN41_12200</name>
</gene>
<name>A0A8I1GC14_9HYPH</name>